<proteinExistence type="predicted"/>
<organism evidence="2 3">
    <name type="scientific">Nephila pilipes</name>
    <name type="common">Giant wood spider</name>
    <name type="synonym">Nephila maculata</name>
    <dbReference type="NCBI Taxonomy" id="299642"/>
    <lineage>
        <taxon>Eukaryota</taxon>
        <taxon>Metazoa</taxon>
        <taxon>Ecdysozoa</taxon>
        <taxon>Arthropoda</taxon>
        <taxon>Chelicerata</taxon>
        <taxon>Arachnida</taxon>
        <taxon>Araneae</taxon>
        <taxon>Araneomorphae</taxon>
        <taxon>Entelegynae</taxon>
        <taxon>Araneoidea</taxon>
        <taxon>Nephilidae</taxon>
        <taxon>Nephila</taxon>
    </lineage>
</organism>
<protein>
    <submittedName>
        <fullName evidence="2">Uncharacterized protein</fullName>
    </submittedName>
</protein>
<comment type="caution">
    <text evidence="2">The sequence shown here is derived from an EMBL/GenBank/DDBJ whole genome shotgun (WGS) entry which is preliminary data.</text>
</comment>
<name>A0A8X6P276_NEPPI</name>
<gene>
    <name evidence="2" type="ORF">NPIL_600321</name>
</gene>
<evidence type="ECO:0000313" key="2">
    <source>
        <dbReference type="EMBL" id="GFT46488.1"/>
    </source>
</evidence>
<feature type="compositionally biased region" description="Polar residues" evidence="1">
    <location>
        <begin position="1"/>
        <end position="18"/>
    </location>
</feature>
<dbReference type="EMBL" id="BMAW01015988">
    <property type="protein sequence ID" value="GFT46488.1"/>
    <property type="molecule type" value="Genomic_DNA"/>
</dbReference>
<evidence type="ECO:0000313" key="3">
    <source>
        <dbReference type="Proteomes" id="UP000887013"/>
    </source>
</evidence>
<dbReference type="Proteomes" id="UP000887013">
    <property type="component" value="Unassembled WGS sequence"/>
</dbReference>
<accession>A0A8X6P276</accession>
<keyword evidence="3" id="KW-1185">Reference proteome</keyword>
<feature type="region of interest" description="Disordered" evidence="1">
    <location>
        <begin position="1"/>
        <end position="20"/>
    </location>
</feature>
<dbReference type="AlphaFoldDB" id="A0A8X6P276"/>
<reference evidence="2" key="1">
    <citation type="submission" date="2020-08" db="EMBL/GenBank/DDBJ databases">
        <title>Multicomponent nature underlies the extraordinary mechanical properties of spider dragline silk.</title>
        <authorList>
            <person name="Kono N."/>
            <person name="Nakamura H."/>
            <person name="Mori M."/>
            <person name="Yoshida Y."/>
            <person name="Ohtoshi R."/>
            <person name="Malay A.D."/>
            <person name="Moran D.A.P."/>
            <person name="Tomita M."/>
            <person name="Numata K."/>
            <person name="Arakawa K."/>
        </authorList>
    </citation>
    <scope>NUCLEOTIDE SEQUENCE</scope>
</reference>
<sequence length="103" mass="11727">MAKNSSIGQSNGVTSETDANLFKNEEKSGNIWIGNLGKGDFTGTPTPNESRSLIFCSVFSSAIIWKVISKRNYKHRINGSASERHRRRTYLRSPLYYRIPLFR</sequence>
<evidence type="ECO:0000256" key="1">
    <source>
        <dbReference type="SAM" id="MobiDB-lite"/>
    </source>
</evidence>